<evidence type="ECO:0000259" key="1">
    <source>
        <dbReference type="Pfam" id="PF00533"/>
    </source>
</evidence>
<accession>A0A0A0DE82</accession>
<feature type="domain" description="BRCT" evidence="1">
    <location>
        <begin position="5"/>
        <end position="69"/>
    </location>
</feature>
<proteinExistence type="predicted"/>
<dbReference type="SUPFAM" id="SSF52113">
    <property type="entry name" value="BRCT domain"/>
    <property type="match status" value="1"/>
</dbReference>
<dbReference type="InterPro" id="IPR036420">
    <property type="entry name" value="BRCT_dom_sf"/>
</dbReference>
<protein>
    <recommendedName>
        <fullName evidence="1">BRCT domain-containing protein</fullName>
    </recommendedName>
</protein>
<comment type="caution">
    <text evidence="2">The sequence shown here is derived from an EMBL/GenBank/DDBJ whole genome shotgun (WGS) entry which is preliminary data.</text>
</comment>
<dbReference type="RefSeq" id="WP_037616731.1">
    <property type="nucleotide sequence ID" value="NZ_JASKOR010000007.1"/>
</dbReference>
<dbReference type="CDD" id="cd17748">
    <property type="entry name" value="BRCT_DNA_ligase_like"/>
    <property type="match status" value="1"/>
</dbReference>
<dbReference type="Pfam" id="PF00533">
    <property type="entry name" value="BRCT"/>
    <property type="match status" value="1"/>
</dbReference>
<evidence type="ECO:0000313" key="2">
    <source>
        <dbReference type="EMBL" id="KGM37026.1"/>
    </source>
</evidence>
<keyword evidence="3" id="KW-1185">Reference proteome</keyword>
<dbReference type="AlphaFoldDB" id="A0A0A0DE82"/>
<sequence>MIDVAGKIIVITGSLRPMTRQEVTVFLENQGAVVQGYVSSQTEILLAGHKQLNLFEPDKRSKKYEAVLARIAEGQEITILSEDVFFNMVKNLKCDR</sequence>
<dbReference type="Proteomes" id="UP000030019">
    <property type="component" value="Unassembled WGS sequence"/>
</dbReference>
<name>A0A0A0DE82_9STRE</name>
<dbReference type="PATRIC" id="fig|176090.4.peg.1133"/>
<evidence type="ECO:0000313" key="3">
    <source>
        <dbReference type="Proteomes" id="UP000030019"/>
    </source>
</evidence>
<dbReference type="STRING" id="176090.SSIN_1168"/>
<dbReference type="InterPro" id="IPR001357">
    <property type="entry name" value="BRCT_dom"/>
</dbReference>
<reference evidence="2 3" key="1">
    <citation type="submission" date="2014-06" db="EMBL/GenBank/DDBJ databases">
        <authorList>
            <person name="Teng J.L."/>
            <person name="Huang Y."/>
            <person name="Tse H."/>
            <person name="Lau S.K."/>
            <person name="Woo P.C."/>
        </authorList>
    </citation>
    <scope>NUCLEOTIDE SEQUENCE [LARGE SCALE GENOMIC DNA]</scope>
    <source>
        <strain evidence="2 3">HKU4</strain>
    </source>
</reference>
<dbReference type="Gene3D" id="3.40.50.10190">
    <property type="entry name" value="BRCT domain"/>
    <property type="match status" value="1"/>
</dbReference>
<gene>
    <name evidence="2" type="ORF">SSIN_1168</name>
</gene>
<dbReference type="EMBL" id="JPEN01000068">
    <property type="protein sequence ID" value="KGM37026.1"/>
    <property type="molecule type" value="Genomic_DNA"/>
</dbReference>
<organism evidence="2 3">
    <name type="scientific">Streptococcus sinensis</name>
    <dbReference type="NCBI Taxonomy" id="176090"/>
    <lineage>
        <taxon>Bacteria</taxon>
        <taxon>Bacillati</taxon>
        <taxon>Bacillota</taxon>
        <taxon>Bacilli</taxon>
        <taxon>Lactobacillales</taxon>
        <taxon>Streptococcaceae</taxon>
        <taxon>Streptococcus</taxon>
    </lineage>
</organism>